<dbReference type="PANTHER" id="PTHR12320:SF1">
    <property type="entry name" value="PROTEIN PHOSPHATASE PTC7 HOMOLOG"/>
    <property type="match status" value="1"/>
</dbReference>
<evidence type="ECO:0000313" key="4">
    <source>
        <dbReference type="EMBL" id="SZX62345.1"/>
    </source>
</evidence>
<dbReference type="GO" id="GO:0046872">
    <property type="term" value="F:metal ion binding"/>
    <property type="evidence" value="ECO:0007669"/>
    <property type="project" value="UniProtKB-UniRule"/>
</dbReference>
<feature type="domain" description="PPM-type phosphatase" evidence="3">
    <location>
        <begin position="289"/>
        <end position="533"/>
    </location>
</feature>
<dbReference type="InterPro" id="IPR036457">
    <property type="entry name" value="PPM-type-like_dom_sf"/>
</dbReference>
<dbReference type="GO" id="GO:0004722">
    <property type="term" value="F:protein serine/threonine phosphatase activity"/>
    <property type="evidence" value="ECO:0007669"/>
    <property type="project" value="UniProtKB-EC"/>
</dbReference>
<dbReference type="InterPro" id="IPR001932">
    <property type="entry name" value="PPM-type_phosphatase-like_dom"/>
</dbReference>
<dbReference type="CDD" id="cd00143">
    <property type="entry name" value="PP2Cc"/>
    <property type="match status" value="1"/>
</dbReference>
<dbReference type="EC" id="3.1.3.16" evidence="1"/>
<keyword evidence="1" id="KW-0479">Metal-binding</keyword>
<comment type="similarity">
    <text evidence="1">Belongs to the PP2C family.</text>
</comment>
<dbReference type="SMART" id="SM00332">
    <property type="entry name" value="PP2Cc"/>
    <property type="match status" value="1"/>
</dbReference>
<comment type="cofactor">
    <cofactor evidence="1">
        <name>Mn(2+)</name>
        <dbReference type="ChEBI" id="CHEBI:29035"/>
    </cofactor>
</comment>
<feature type="compositionally biased region" description="Low complexity" evidence="2">
    <location>
        <begin position="211"/>
        <end position="275"/>
    </location>
</feature>
<evidence type="ECO:0000259" key="3">
    <source>
        <dbReference type="PROSITE" id="PS51746"/>
    </source>
</evidence>
<feature type="compositionally biased region" description="Low complexity" evidence="2">
    <location>
        <begin position="158"/>
        <end position="187"/>
    </location>
</feature>
<keyword evidence="5" id="KW-1185">Reference proteome</keyword>
<dbReference type="Proteomes" id="UP000256970">
    <property type="component" value="Unassembled WGS sequence"/>
</dbReference>
<dbReference type="PROSITE" id="PS51746">
    <property type="entry name" value="PPM_2"/>
    <property type="match status" value="1"/>
</dbReference>
<comment type="cofactor">
    <cofactor evidence="1">
        <name>Mg(2+)</name>
        <dbReference type="ChEBI" id="CHEBI:18420"/>
    </cofactor>
</comment>
<evidence type="ECO:0000256" key="2">
    <source>
        <dbReference type="SAM" id="MobiDB-lite"/>
    </source>
</evidence>
<comment type="catalytic activity">
    <reaction evidence="1">
        <text>O-phospho-L-seryl-[protein] + H2O = L-seryl-[protein] + phosphate</text>
        <dbReference type="Rhea" id="RHEA:20629"/>
        <dbReference type="Rhea" id="RHEA-COMP:9863"/>
        <dbReference type="Rhea" id="RHEA-COMP:11604"/>
        <dbReference type="ChEBI" id="CHEBI:15377"/>
        <dbReference type="ChEBI" id="CHEBI:29999"/>
        <dbReference type="ChEBI" id="CHEBI:43474"/>
        <dbReference type="ChEBI" id="CHEBI:83421"/>
        <dbReference type="EC" id="3.1.3.16"/>
    </reaction>
</comment>
<dbReference type="SMART" id="SM00331">
    <property type="entry name" value="PP2C_SIG"/>
    <property type="match status" value="1"/>
</dbReference>
<keyword evidence="1" id="KW-0460">Magnesium</keyword>
<dbReference type="Pfam" id="PF00481">
    <property type="entry name" value="PP2C"/>
    <property type="match status" value="1"/>
</dbReference>
<sequence length="540" mass="53604">MRTCVPLHGPPRAVSSISSLRSSARLAGPLQAAGGGATAWPVMPLHLQRKVNVWARSFNSEDALASPPAAPALPYSNSSNSNSGVNSLRVNPSALGTSTVVETEPAVKAAAGSSGGVLASDLGSYFTAAAQLNGHSTTDAAAAAAPAGTPSSNGKPEAAAAVPPAAAAAATRPSSSSSSSGASSSSTTKPAAVAAEAAVAPAEAAATADSAAPAAAPAAEDAAPAPAEAEPAIEAAAAATPAEVANSESSSTDGSSSAAAPASESSSSSSDAQGTSGNGAGPAIRLLLQSGAAMLPHPDKAHRGGEDSFFISEHQAAVGVADGVGGWAEIGVDAGAYARLLMVHAKEAADASTDDVAAGTLSPQAILESAFYRTNVQGSSTACVLVVNGTTLSASNLGDSGFVLVRDGVASFQCPQQQHNFNFPFQLGSADSMSDQPQAAMRFDLQLQPGDIIVTGSDGLWDNIFAEEAATIASKCRDKGETATTAAQVLCRYARMRASDAKYHSPFSYAAIQAGYVYLGGKMDDITVVVSYVTLPAAKL</sequence>
<accession>A0A383V9T4</accession>
<keyword evidence="1" id="KW-0378">Hydrolase</keyword>
<dbReference type="Gene3D" id="3.60.40.10">
    <property type="entry name" value="PPM-type phosphatase domain"/>
    <property type="match status" value="2"/>
</dbReference>
<evidence type="ECO:0000313" key="5">
    <source>
        <dbReference type="Proteomes" id="UP000256970"/>
    </source>
</evidence>
<comment type="catalytic activity">
    <reaction evidence="1">
        <text>O-phospho-L-threonyl-[protein] + H2O = L-threonyl-[protein] + phosphate</text>
        <dbReference type="Rhea" id="RHEA:47004"/>
        <dbReference type="Rhea" id="RHEA-COMP:11060"/>
        <dbReference type="Rhea" id="RHEA-COMP:11605"/>
        <dbReference type="ChEBI" id="CHEBI:15377"/>
        <dbReference type="ChEBI" id="CHEBI:30013"/>
        <dbReference type="ChEBI" id="CHEBI:43474"/>
        <dbReference type="ChEBI" id="CHEBI:61977"/>
        <dbReference type="EC" id="3.1.3.16"/>
    </reaction>
</comment>
<dbReference type="PANTHER" id="PTHR12320">
    <property type="entry name" value="PROTEIN PHOSPHATASE 2C"/>
    <property type="match status" value="1"/>
</dbReference>
<dbReference type="AlphaFoldDB" id="A0A383V9T4"/>
<keyword evidence="1" id="KW-0464">Manganese</keyword>
<evidence type="ECO:0000256" key="1">
    <source>
        <dbReference type="RuleBase" id="RU366020"/>
    </source>
</evidence>
<feature type="region of interest" description="Disordered" evidence="2">
    <location>
        <begin position="141"/>
        <end position="187"/>
    </location>
</feature>
<feature type="region of interest" description="Disordered" evidence="2">
    <location>
        <begin position="65"/>
        <end position="84"/>
    </location>
</feature>
<proteinExistence type="inferred from homology"/>
<protein>
    <recommendedName>
        <fullName evidence="1">Protein phosphatase</fullName>
        <ecNumber evidence="1">3.1.3.16</ecNumber>
    </recommendedName>
</protein>
<dbReference type="InterPro" id="IPR039123">
    <property type="entry name" value="PPTC7"/>
</dbReference>
<dbReference type="EMBL" id="FNXT01000220">
    <property type="protein sequence ID" value="SZX62345.1"/>
    <property type="molecule type" value="Genomic_DNA"/>
</dbReference>
<reference evidence="4 5" key="1">
    <citation type="submission" date="2016-10" db="EMBL/GenBank/DDBJ databases">
        <authorList>
            <person name="Cai Z."/>
        </authorList>
    </citation>
    <scope>NUCLEOTIDE SEQUENCE [LARGE SCALE GENOMIC DNA]</scope>
</reference>
<feature type="region of interest" description="Disordered" evidence="2">
    <location>
        <begin position="211"/>
        <end position="282"/>
    </location>
</feature>
<dbReference type="SUPFAM" id="SSF81606">
    <property type="entry name" value="PP2C-like"/>
    <property type="match status" value="1"/>
</dbReference>
<organism evidence="4 5">
    <name type="scientific">Tetradesmus obliquus</name>
    <name type="common">Green alga</name>
    <name type="synonym">Acutodesmus obliquus</name>
    <dbReference type="NCBI Taxonomy" id="3088"/>
    <lineage>
        <taxon>Eukaryota</taxon>
        <taxon>Viridiplantae</taxon>
        <taxon>Chlorophyta</taxon>
        <taxon>core chlorophytes</taxon>
        <taxon>Chlorophyceae</taxon>
        <taxon>CS clade</taxon>
        <taxon>Sphaeropleales</taxon>
        <taxon>Scenedesmaceae</taxon>
        <taxon>Tetradesmus</taxon>
    </lineage>
</organism>
<gene>
    <name evidence="4" type="ORF">BQ4739_LOCUS2941</name>
</gene>
<keyword evidence="1" id="KW-0904">Protein phosphatase</keyword>
<name>A0A383V9T4_TETOB</name>